<comment type="caution">
    <text evidence="2">The sequence shown here is derived from an EMBL/GenBank/DDBJ whole genome shotgun (WGS) entry which is preliminary data.</text>
</comment>
<dbReference type="EMBL" id="JAPFQI010000001">
    <property type="protein sequence ID" value="MCW8084469.1"/>
    <property type="molecule type" value="Genomic_DNA"/>
</dbReference>
<feature type="transmembrane region" description="Helical" evidence="1">
    <location>
        <begin position="12"/>
        <end position="38"/>
    </location>
</feature>
<reference evidence="2 3" key="1">
    <citation type="submission" date="2022-10" db="EMBL/GenBank/DDBJ databases">
        <title>Roseococcus glaciei nov., sp. nov., isolated from glacier.</title>
        <authorList>
            <person name="Liu Q."/>
            <person name="Xin Y.-H."/>
        </authorList>
    </citation>
    <scope>NUCLEOTIDE SEQUENCE [LARGE SCALE GENOMIC DNA]</scope>
    <source>
        <strain evidence="2 3">MDT2-1-1</strain>
    </source>
</reference>
<evidence type="ECO:0000256" key="1">
    <source>
        <dbReference type="SAM" id="Phobius"/>
    </source>
</evidence>
<dbReference type="RefSeq" id="WP_301588076.1">
    <property type="nucleotide sequence ID" value="NZ_JAPFQI010000001.1"/>
</dbReference>
<dbReference type="InterPro" id="IPR021529">
    <property type="entry name" value="DUF2798"/>
</dbReference>
<gene>
    <name evidence="2" type="ORF">OF850_02405</name>
</gene>
<keyword evidence="1" id="KW-1133">Transmembrane helix</keyword>
<keyword evidence="1" id="KW-0812">Transmembrane</keyword>
<evidence type="ECO:0000313" key="2">
    <source>
        <dbReference type="EMBL" id="MCW8084469.1"/>
    </source>
</evidence>
<protein>
    <submittedName>
        <fullName evidence="2">DUF2798 domain-containing protein</fullName>
    </submittedName>
</protein>
<proteinExistence type="predicted"/>
<evidence type="ECO:0000313" key="3">
    <source>
        <dbReference type="Proteomes" id="UP001526430"/>
    </source>
</evidence>
<sequence length="83" mass="8907">MTSPANRIPARFAPVVTGLLLTCLMTFVVSGMSTLLALGPGAEFLVRWPVAWMSSWAVAFPTILLVMPLVRRLVGRLVAAPQA</sequence>
<name>A0ABT3NQN4_9PROT</name>
<dbReference type="Pfam" id="PF11391">
    <property type="entry name" value="DUF2798"/>
    <property type="match status" value="1"/>
</dbReference>
<accession>A0ABT3NQN4</accession>
<dbReference type="Proteomes" id="UP001526430">
    <property type="component" value="Unassembled WGS sequence"/>
</dbReference>
<feature type="transmembrane region" description="Helical" evidence="1">
    <location>
        <begin position="50"/>
        <end position="70"/>
    </location>
</feature>
<keyword evidence="3" id="KW-1185">Reference proteome</keyword>
<organism evidence="2 3">
    <name type="scientific">Sabulicella glaciei</name>
    <dbReference type="NCBI Taxonomy" id="2984948"/>
    <lineage>
        <taxon>Bacteria</taxon>
        <taxon>Pseudomonadati</taxon>
        <taxon>Pseudomonadota</taxon>
        <taxon>Alphaproteobacteria</taxon>
        <taxon>Acetobacterales</taxon>
        <taxon>Acetobacteraceae</taxon>
        <taxon>Sabulicella</taxon>
    </lineage>
</organism>
<keyword evidence="1" id="KW-0472">Membrane</keyword>